<proteinExistence type="inferred from homology"/>
<dbReference type="OrthoDB" id="5651790at2"/>
<sequence>MKRKSIIWLYLFLFVSLLDIFFTSNGENSLRFYSKPLIIPLLWAYFIFSSPELKGQLIRKAISAALIFSWMGDTLLMFPRLFIYGLGAFLMAHICYIVAFKVAQKQPFSVGNVNFIRLFFLNFPIYLFAAFVYFYIRGGIGELKIPVIAYLIVIVMMATTARERFNKTNTSSFWQVMLGAAFFLVSDGILALNKFYQEFPEAGVLVMGTYIIAQFLIVRGIMAHSEKEKAG</sequence>
<dbReference type="PANTHER" id="PTHR31885:SF6">
    <property type="entry name" value="GH04784P"/>
    <property type="match status" value="1"/>
</dbReference>
<dbReference type="GO" id="GO:0016020">
    <property type="term" value="C:membrane"/>
    <property type="evidence" value="ECO:0007669"/>
    <property type="project" value="UniProtKB-SubCell"/>
</dbReference>
<name>A0A2P8E0E0_9BACT</name>
<evidence type="ECO:0000256" key="4">
    <source>
        <dbReference type="ARBA" id="ARBA00022989"/>
    </source>
</evidence>
<accession>A0A2P8E0E0</accession>
<feature type="transmembrane region" description="Helical" evidence="6">
    <location>
        <begin position="143"/>
        <end position="161"/>
    </location>
</feature>
<keyword evidence="3 6" id="KW-0812">Transmembrane</keyword>
<evidence type="ECO:0000256" key="3">
    <source>
        <dbReference type="ARBA" id="ARBA00022692"/>
    </source>
</evidence>
<organism evidence="7 8">
    <name type="scientific">Cecembia rubra</name>
    <dbReference type="NCBI Taxonomy" id="1485585"/>
    <lineage>
        <taxon>Bacteria</taxon>
        <taxon>Pseudomonadati</taxon>
        <taxon>Bacteroidota</taxon>
        <taxon>Cytophagia</taxon>
        <taxon>Cytophagales</taxon>
        <taxon>Cyclobacteriaceae</taxon>
        <taxon>Cecembia</taxon>
    </lineage>
</organism>
<evidence type="ECO:0000256" key="2">
    <source>
        <dbReference type="ARBA" id="ARBA00007375"/>
    </source>
</evidence>
<evidence type="ECO:0000256" key="6">
    <source>
        <dbReference type="SAM" id="Phobius"/>
    </source>
</evidence>
<feature type="transmembrane region" description="Helical" evidence="6">
    <location>
        <begin position="202"/>
        <end position="222"/>
    </location>
</feature>
<evidence type="ECO:0000313" key="7">
    <source>
        <dbReference type="EMBL" id="PSL02941.1"/>
    </source>
</evidence>
<feature type="transmembrane region" description="Helical" evidence="6">
    <location>
        <begin position="115"/>
        <end position="137"/>
    </location>
</feature>
<gene>
    <name evidence="7" type="ORF">CLV48_10850</name>
</gene>
<dbReference type="Proteomes" id="UP000240708">
    <property type="component" value="Unassembled WGS sequence"/>
</dbReference>
<dbReference type="AlphaFoldDB" id="A0A2P8E0E0"/>
<evidence type="ECO:0000256" key="5">
    <source>
        <dbReference type="ARBA" id="ARBA00023136"/>
    </source>
</evidence>
<protein>
    <submittedName>
        <fullName evidence="7">Putative membrane protein YhhN</fullName>
    </submittedName>
</protein>
<keyword evidence="4 6" id="KW-1133">Transmembrane helix</keyword>
<feature type="transmembrane region" description="Helical" evidence="6">
    <location>
        <begin position="82"/>
        <end position="103"/>
    </location>
</feature>
<feature type="transmembrane region" description="Helical" evidence="6">
    <location>
        <begin position="173"/>
        <end position="196"/>
    </location>
</feature>
<dbReference type="RefSeq" id="WP_106567953.1">
    <property type="nucleotide sequence ID" value="NZ_JAUVYL010000058.1"/>
</dbReference>
<comment type="caution">
    <text evidence="7">The sequence shown here is derived from an EMBL/GenBank/DDBJ whole genome shotgun (WGS) entry which is preliminary data.</text>
</comment>
<dbReference type="PANTHER" id="PTHR31885">
    <property type="entry name" value="GH04784P"/>
    <property type="match status" value="1"/>
</dbReference>
<dbReference type="InterPro" id="IPR012506">
    <property type="entry name" value="TMEM86B-like"/>
</dbReference>
<comment type="similarity">
    <text evidence="2">Belongs to the TMEM86 family.</text>
</comment>
<dbReference type="EMBL" id="PYGF01000008">
    <property type="protein sequence ID" value="PSL02941.1"/>
    <property type="molecule type" value="Genomic_DNA"/>
</dbReference>
<keyword evidence="8" id="KW-1185">Reference proteome</keyword>
<dbReference type="GO" id="GO:0016787">
    <property type="term" value="F:hydrolase activity"/>
    <property type="evidence" value="ECO:0007669"/>
    <property type="project" value="TreeGrafter"/>
</dbReference>
<feature type="transmembrane region" description="Helical" evidence="6">
    <location>
        <begin position="7"/>
        <end position="24"/>
    </location>
</feature>
<comment type="subcellular location">
    <subcellularLocation>
        <location evidence="1">Membrane</location>
        <topology evidence="1">Multi-pass membrane protein</topology>
    </subcellularLocation>
</comment>
<evidence type="ECO:0000256" key="1">
    <source>
        <dbReference type="ARBA" id="ARBA00004141"/>
    </source>
</evidence>
<reference evidence="7 8" key="1">
    <citation type="submission" date="2018-03" db="EMBL/GenBank/DDBJ databases">
        <title>Genomic Encyclopedia of Archaeal and Bacterial Type Strains, Phase II (KMG-II): from individual species to whole genera.</title>
        <authorList>
            <person name="Goeker M."/>
        </authorList>
    </citation>
    <scope>NUCLEOTIDE SEQUENCE [LARGE SCALE GENOMIC DNA]</scope>
    <source>
        <strain evidence="7 8">DSM 28057</strain>
    </source>
</reference>
<evidence type="ECO:0000313" key="8">
    <source>
        <dbReference type="Proteomes" id="UP000240708"/>
    </source>
</evidence>
<dbReference type="Pfam" id="PF07947">
    <property type="entry name" value="YhhN"/>
    <property type="match status" value="1"/>
</dbReference>
<keyword evidence="5 6" id="KW-0472">Membrane</keyword>